<organism evidence="2 3">
    <name type="scientific">Arthrobacter jiangjiafuii</name>
    <dbReference type="NCBI Taxonomy" id="2817475"/>
    <lineage>
        <taxon>Bacteria</taxon>
        <taxon>Bacillati</taxon>
        <taxon>Actinomycetota</taxon>
        <taxon>Actinomycetes</taxon>
        <taxon>Micrococcales</taxon>
        <taxon>Micrococcaceae</taxon>
        <taxon>Arthrobacter</taxon>
    </lineage>
</organism>
<keyword evidence="1" id="KW-0472">Membrane</keyword>
<dbReference type="AlphaFoldDB" id="A0A975R019"/>
<feature type="transmembrane region" description="Helical" evidence="1">
    <location>
        <begin position="93"/>
        <end position="114"/>
    </location>
</feature>
<name>A0A975R019_9MICC</name>
<evidence type="ECO:0000256" key="1">
    <source>
        <dbReference type="SAM" id="Phobius"/>
    </source>
</evidence>
<feature type="transmembrane region" description="Helical" evidence="1">
    <location>
        <begin position="38"/>
        <end position="60"/>
    </location>
</feature>
<keyword evidence="1" id="KW-0812">Transmembrane</keyword>
<evidence type="ECO:0000313" key="3">
    <source>
        <dbReference type="Proteomes" id="UP000676885"/>
    </source>
</evidence>
<evidence type="ECO:0000313" key="2">
    <source>
        <dbReference type="EMBL" id="QWC08976.1"/>
    </source>
</evidence>
<gene>
    <name evidence="2" type="ORF">KKR91_10575</name>
</gene>
<reference evidence="2 3" key="1">
    <citation type="submission" date="2021-05" db="EMBL/GenBank/DDBJ databases">
        <title>Novel species in genus Arthrobacter.</title>
        <authorList>
            <person name="Zhang G."/>
        </authorList>
    </citation>
    <scope>NUCLEOTIDE SEQUENCE [LARGE SCALE GENOMIC DNA]</scope>
    <source>
        <strain evidence="3">zg-ZUI227</strain>
    </source>
</reference>
<sequence>MALILTTMWVLETFFNGSRNLYSIFRTEPGDVAAVRMWAVNVGFVNLCFAAGLAAGLWLINFGNTDVGSGVLLFCLGSQVVLGAVLYGSNHYLWRGALAQSLLPLTALICWAALG</sequence>
<dbReference type="InterPro" id="IPR009732">
    <property type="entry name" value="DUF1304"/>
</dbReference>
<keyword evidence="3" id="KW-1185">Reference proteome</keyword>
<dbReference type="Proteomes" id="UP000676885">
    <property type="component" value="Chromosome"/>
</dbReference>
<proteinExistence type="predicted"/>
<accession>A0A975R019</accession>
<dbReference type="EMBL" id="CP076022">
    <property type="protein sequence ID" value="QWC08976.1"/>
    <property type="molecule type" value="Genomic_DNA"/>
</dbReference>
<protein>
    <submittedName>
        <fullName evidence="2">DUF1304 domain-containing protein</fullName>
    </submittedName>
</protein>
<feature type="transmembrane region" description="Helical" evidence="1">
    <location>
        <begin position="67"/>
        <end position="87"/>
    </location>
</feature>
<dbReference type="RefSeq" id="WP_210229375.1">
    <property type="nucleotide sequence ID" value="NZ_CP076022.1"/>
</dbReference>
<dbReference type="Pfam" id="PF06993">
    <property type="entry name" value="DUF1304"/>
    <property type="match status" value="1"/>
</dbReference>
<keyword evidence="1" id="KW-1133">Transmembrane helix</keyword>
<dbReference type="KEGG" id="ajg:KKR91_10575"/>